<name>A0A6G4XNI9_9ACTN</name>
<gene>
    <name evidence="2" type="ORF">G6045_24505</name>
</gene>
<dbReference type="InterPro" id="IPR012296">
    <property type="entry name" value="Nuclease_put_TT1808"/>
</dbReference>
<organism evidence="2 3">
    <name type="scientific">Streptomyces mesophilus</name>
    <dbReference type="NCBI Taxonomy" id="1775132"/>
    <lineage>
        <taxon>Bacteria</taxon>
        <taxon>Bacillati</taxon>
        <taxon>Actinomycetota</taxon>
        <taxon>Actinomycetes</taxon>
        <taxon>Kitasatosporales</taxon>
        <taxon>Streptomycetaceae</taxon>
        <taxon>Streptomyces</taxon>
    </lineage>
</organism>
<dbReference type="SUPFAM" id="SSF52980">
    <property type="entry name" value="Restriction endonuclease-like"/>
    <property type="match status" value="1"/>
</dbReference>
<dbReference type="GO" id="GO:0004519">
    <property type="term" value="F:endonuclease activity"/>
    <property type="evidence" value="ECO:0007669"/>
    <property type="project" value="UniProtKB-KW"/>
</dbReference>
<dbReference type="Gene3D" id="3.90.1570.10">
    <property type="entry name" value="tt1808, chain A"/>
    <property type="match status" value="1"/>
</dbReference>
<sequence>MTAEILSHGRQWDQLLQAWRGLDVPEGWRAEIDEGRIILLPPRTLHQHGIAAVVQRRLYQNLPDELGIFQTLGLDIAPLGKLYVPGLVVIPLAVLDVAPDTNDPVDAAEALLVVEVTSKGNAKGDRTKKLWAYAHAPVPAYLLIDRFDEHGPTTTLFSEPQNGAYKHSERVPFGEPIALPSLDTTLHTDSFPG</sequence>
<evidence type="ECO:0000259" key="1">
    <source>
        <dbReference type="Pfam" id="PF05685"/>
    </source>
</evidence>
<proteinExistence type="predicted"/>
<keyword evidence="2" id="KW-0255">Endonuclease</keyword>
<evidence type="ECO:0000313" key="3">
    <source>
        <dbReference type="Proteomes" id="UP000481109"/>
    </source>
</evidence>
<keyword evidence="2" id="KW-0378">Hydrolase</keyword>
<dbReference type="PANTHER" id="PTHR35400">
    <property type="entry name" value="SLR1083 PROTEIN"/>
    <property type="match status" value="1"/>
</dbReference>
<dbReference type="EMBL" id="JAAKZW010000118">
    <property type="protein sequence ID" value="NGO78793.1"/>
    <property type="molecule type" value="Genomic_DNA"/>
</dbReference>
<dbReference type="AlphaFoldDB" id="A0A6G4XNI9"/>
<keyword evidence="2" id="KW-0540">Nuclease</keyword>
<dbReference type="Proteomes" id="UP000481109">
    <property type="component" value="Unassembled WGS sequence"/>
</dbReference>
<dbReference type="InterPro" id="IPR008538">
    <property type="entry name" value="Uma2"/>
</dbReference>
<dbReference type="RefSeq" id="WP_165334242.1">
    <property type="nucleotide sequence ID" value="NZ_JAAKZW010000118.1"/>
</dbReference>
<evidence type="ECO:0000313" key="2">
    <source>
        <dbReference type="EMBL" id="NGO78793.1"/>
    </source>
</evidence>
<comment type="caution">
    <text evidence="2">The sequence shown here is derived from an EMBL/GenBank/DDBJ whole genome shotgun (WGS) entry which is preliminary data.</text>
</comment>
<keyword evidence="3" id="KW-1185">Reference proteome</keyword>
<dbReference type="PANTHER" id="PTHR35400:SF3">
    <property type="entry name" value="SLL1072 PROTEIN"/>
    <property type="match status" value="1"/>
</dbReference>
<dbReference type="Pfam" id="PF05685">
    <property type="entry name" value="Uma2"/>
    <property type="match status" value="1"/>
</dbReference>
<feature type="domain" description="Putative restriction endonuclease" evidence="1">
    <location>
        <begin position="20"/>
        <end position="182"/>
    </location>
</feature>
<protein>
    <submittedName>
        <fullName evidence="2">Uma2 family endonuclease</fullName>
    </submittedName>
</protein>
<dbReference type="InterPro" id="IPR011335">
    <property type="entry name" value="Restrct_endonuc-II-like"/>
</dbReference>
<dbReference type="CDD" id="cd06260">
    <property type="entry name" value="DUF820-like"/>
    <property type="match status" value="1"/>
</dbReference>
<accession>A0A6G4XNI9</accession>
<reference evidence="2 3" key="1">
    <citation type="submission" date="2020-02" db="EMBL/GenBank/DDBJ databases">
        <title>Whole-genome analyses of novel actinobacteria.</title>
        <authorList>
            <person name="Sahin N."/>
            <person name="Tokatli A."/>
        </authorList>
    </citation>
    <scope>NUCLEOTIDE SEQUENCE [LARGE SCALE GENOMIC DNA]</scope>
    <source>
        <strain evidence="2 3">YC504</strain>
    </source>
</reference>